<dbReference type="EMBL" id="VRSX01000001">
    <property type="protein sequence ID" value="TXK15395.1"/>
    <property type="molecule type" value="Genomic_DNA"/>
</dbReference>
<dbReference type="AlphaFoldDB" id="A0A5C8I8B0"/>
<dbReference type="OrthoDB" id="3010234at2"/>
<name>A0A5C8I8B0_9MICO</name>
<dbReference type="Proteomes" id="UP000321949">
    <property type="component" value="Unassembled WGS sequence"/>
</dbReference>
<accession>A0A5C8I8B0</accession>
<comment type="caution">
    <text evidence="1">The sequence shown here is derived from an EMBL/GenBank/DDBJ whole genome shotgun (WGS) entry which is preliminary data.</text>
</comment>
<keyword evidence="2" id="KW-1185">Reference proteome</keyword>
<reference evidence="1 2" key="1">
    <citation type="submission" date="2019-08" db="EMBL/GenBank/DDBJ databases">
        <authorList>
            <person name="Dong K."/>
        </authorList>
    </citation>
    <scope>NUCLEOTIDE SEQUENCE [LARGE SCALE GENOMIC DNA]</scope>
    <source>
        <strain evidence="1 2">K-1</strain>
    </source>
</reference>
<gene>
    <name evidence="1" type="ORF">FVP74_03085</name>
</gene>
<evidence type="ECO:0000313" key="2">
    <source>
        <dbReference type="Proteomes" id="UP000321949"/>
    </source>
</evidence>
<organism evidence="1 2">
    <name type="scientific">Microbacterium saccharophilum</name>
    <dbReference type="NCBI Taxonomy" id="1213358"/>
    <lineage>
        <taxon>Bacteria</taxon>
        <taxon>Bacillati</taxon>
        <taxon>Actinomycetota</taxon>
        <taxon>Actinomycetes</taxon>
        <taxon>Micrococcales</taxon>
        <taxon>Microbacteriaceae</taxon>
        <taxon>Microbacterium</taxon>
    </lineage>
</organism>
<sequence length="186" mass="19440">MGDNDASAPSSAALEAGKPAGLNRRQLLRAGVWAAPALVLATAAPAAAASTSPVVTPPPSAIAVPGGGRGALPTYLIGATGVTAKPYWKHGTPFMDPANPHRAGFEINVSGIPHIATARTVTMYFYVPTSTAPLNRANPATWTWTMEGSNFSSMTAVFEPGVWRLTFVMPSWGRTSYAHVYVTFPS</sequence>
<protein>
    <submittedName>
        <fullName evidence="1">Uncharacterized protein</fullName>
    </submittedName>
</protein>
<dbReference type="InterPro" id="IPR006311">
    <property type="entry name" value="TAT_signal"/>
</dbReference>
<evidence type="ECO:0000313" key="1">
    <source>
        <dbReference type="EMBL" id="TXK15395.1"/>
    </source>
</evidence>
<dbReference type="RefSeq" id="WP_147049580.1">
    <property type="nucleotide sequence ID" value="NZ_BKAH01000002.1"/>
</dbReference>
<proteinExistence type="predicted"/>
<dbReference type="PROSITE" id="PS51318">
    <property type="entry name" value="TAT"/>
    <property type="match status" value="1"/>
</dbReference>